<gene>
    <name evidence="2" type="ORF">E1298_04430</name>
</gene>
<dbReference type="OrthoDB" id="5196750at2"/>
<evidence type="ECO:0000313" key="3">
    <source>
        <dbReference type="Proteomes" id="UP000294513"/>
    </source>
</evidence>
<evidence type="ECO:0000259" key="1">
    <source>
        <dbReference type="Pfam" id="PF02342"/>
    </source>
</evidence>
<name>A0A4R5C7B5_9ACTN</name>
<dbReference type="InterPro" id="IPR003325">
    <property type="entry name" value="TerD"/>
</dbReference>
<proteinExistence type="predicted"/>
<protein>
    <recommendedName>
        <fullName evidence="1">TerD domain-containing protein</fullName>
    </recommendedName>
</protein>
<dbReference type="Gene3D" id="2.60.60.30">
    <property type="entry name" value="sav2460 like domains"/>
    <property type="match status" value="1"/>
</dbReference>
<dbReference type="Pfam" id="PF02342">
    <property type="entry name" value="TerD"/>
    <property type="match status" value="1"/>
</dbReference>
<organism evidence="2 3">
    <name type="scientific">Actinomadura rubrisoli</name>
    <dbReference type="NCBI Taxonomy" id="2530368"/>
    <lineage>
        <taxon>Bacteria</taxon>
        <taxon>Bacillati</taxon>
        <taxon>Actinomycetota</taxon>
        <taxon>Actinomycetes</taxon>
        <taxon>Streptosporangiales</taxon>
        <taxon>Thermomonosporaceae</taxon>
        <taxon>Actinomadura</taxon>
    </lineage>
</organism>
<accession>A0A4R5C7B5</accession>
<comment type="caution">
    <text evidence="2">The sequence shown here is derived from an EMBL/GenBank/DDBJ whole genome shotgun (WGS) entry which is preliminary data.</text>
</comment>
<sequence>MILASCSWLPTATSGPTPISSSATSRCRPAARSVWTPRPTGSGWTSPFRRQGGWRLRAVGQGYADGLAGLARDHGVTID</sequence>
<keyword evidence="3" id="KW-1185">Reference proteome</keyword>
<evidence type="ECO:0000313" key="2">
    <source>
        <dbReference type="EMBL" id="TDD95628.1"/>
    </source>
</evidence>
<dbReference type="Proteomes" id="UP000294513">
    <property type="component" value="Unassembled WGS sequence"/>
</dbReference>
<dbReference type="EMBL" id="SMKU01000010">
    <property type="protein sequence ID" value="TDD95628.1"/>
    <property type="molecule type" value="Genomic_DNA"/>
</dbReference>
<dbReference type="AlphaFoldDB" id="A0A4R5C7B5"/>
<reference evidence="2 3" key="1">
    <citation type="submission" date="2019-03" db="EMBL/GenBank/DDBJ databases">
        <title>Draft genome sequences of novel Actinobacteria.</title>
        <authorList>
            <person name="Sahin N."/>
            <person name="Ay H."/>
            <person name="Saygin H."/>
        </authorList>
    </citation>
    <scope>NUCLEOTIDE SEQUENCE [LARGE SCALE GENOMIC DNA]</scope>
    <source>
        <strain evidence="2 3">H3C3</strain>
    </source>
</reference>
<feature type="domain" description="TerD" evidence="1">
    <location>
        <begin position="48"/>
        <end position="74"/>
    </location>
</feature>